<feature type="chain" id="PRO_5030784895" description="Peroxisomal membrane protein MPV17" evidence="7">
    <location>
        <begin position="17"/>
        <end position="323"/>
    </location>
</feature>
<dbReference type="PANTHER" id="PTHR11266">
    <property type="entry name" value="PEROXISOMAL MEMBRANE PROTEIN 2, PXMP2 MPV17"/>
    <property type="match status" value="1"/>
</dbReference>
<keyword evidence="5" id="KW-0472">Membrane</keyword>
<gene>
    <name evidence="8" type="ORF">CBRE1094_LOCUS7018</name>
</gene>
<dbReference type="GO" id="GO:0005737">
    <property type="term" value="C:cytoplasm"/>
    <property type="evidence" value="ECO:0007669"/>
    <property type="project" value="TreeGrafter"/>
</dbReference>
<name>A0A7S2FW45_9EUKA</name>
<evidence type="ECO:0000256" key="1">
    <source>
        <dbReference type="ARBA" id="ARBA00004141"/>
    </source>
</evidence>
<dbReference type="InterPro" id="IPR007248">
    <property type="entry name" value="Mpv17_PMP22"/>
</dbReference>
<keyword evidence="3" id="KW-0812">Transmembrane</keyword>
<reference evidence="8" key="1">
    <citation type="submission" date="2021-01" db="EMBL/GenBank/DDBJ databases">
        <authorList>
            <person name="Corre E."/>
            <person name="Pelletier E."/>
            <person name="Niang G."/>
            <person name="Scheremetjew M."/>
            <person name="Finn R."/>
            <person name="Kale V."/>
            <person name="Holt S."/>
            <person name="Cochrane G."/>
            <person name="Meng A."/>
            <person name="Brown T."/>
            <person name="Cohen L."/>
        </authorList>
    </citation>
    <scope>NUCLEOTIDE SEQUENCE</scope>
    <source>
        <strain evidence="8">UTEX LB 985</strain>
    </source>
</reference>
<evidence type="ECO:0000256" key="7">
    <source>
        <dbReference type="SAM" id="SignalP"/>
    </source>
</evidence>
<evidence type="ECO:0000256" key="3">
    <source>
        <dbReference type="ARBA" id="ARBA00022692"/>
    </source>
</evidence>
<dbReference type="Pfam" id="PF04117">
    <property type="entry name" value="Mpv17_PMP22"/>
    <property type="match status" value="1"/>
</dbReference>
<keyword evidence="4" id="KW-1133">Transmembrane helix</keyword>
<comment type="similarity">
    <text evidence="2 6">Belongs to the peroxisomal membrane protein PXMP2/4 family.</text>
</comment>
<sequence>MTGLAVALMMGSLSYSLDAPAAMASSLSARRSRPPIALDAHAALHLPSIVGESAHWLTSMFSVQPPQPPPPKNVYEALVQYASLMSANAHGTHHALSGLHTQSPAAVPQLEVMLQSISKPYIASLEHHYFQTTSLQAFILVAMGDTMAQTIEARAGGIPYDAKRTLRMGMLGLLIGGLGTARWLQLLEHSVPGNGTPQLVAEKALLDACVWAPMANTAYLILTPLSEGKSPASVRQQLRDKFVPVMQTELATFLPYNLVSFSLVPPLIRPFTTGFISMCFAVYISWVTHQPGSGVHEAASPIPQPADVGLPPEQCSEALVSAA</sequence>
<dbReference type="EMBL" id="HBGU01012821">
    <property type="protein sequence ID" value="CAD9418369.1"/>
    <property type="molecule type" value="Transcribed_RNA"/>
</dbReference>
<dbReference type="GO" id="GO:0016020">
    <property type="term" value="C:membrane"/>
    <property type="evidence" value="ECO:0007669"/>
    <property type="project" value="UniProtKB-SubCell"/>
</dbReference>
<evidence type="ECO:0000256" key="5">
    <source>
        <dbReference type="ARBA" id="ARBA00023136"/>
    </source>
</evidence>
<comment type="subcellular location">
    <subcellularLocation>
        <location evidence="1">Membrane</location>
        <topology evidence="1">Multi-pass membrane protein</topology>
    </subcellularLocation>
</comment>
<keyword evidence="7" id="KW-0732">Signal</keyword>
<dbReference type="AlphaFoldDB" id="A0A7S2FW45"/>
<accession>A0A7S2FW45</accession>
<evidence type="ECO:0000313" key="8">
    <source>
        <dbReference type="EMBL" id="CAD9418369.1"/>
    </source>
</evidence>
<protein>
    <recommendedName>
        <fullName evidence="9">Peroxisomal membrane protein MPV17</fullName>
    </recommendedName>
</protein>
<evidence type="ECO:0008006" key="9">
    <source>
        <dbReference type="Google" id="ProtNLM"/>
    </source>
</evidence>
<evidence type="ECO:0000256" key="4">
    <source>
        <dbReference type="ARBA" id="ARBA00022989"/>
    </source>
</evidence>
<evidence type="ECO:0000256" key="6">
    <source>
        <dbReference type="RuleBase" id="RU363053"/>
    </source>
</evidence>
<proteinExistence type="inferred from homology"/>
<evidence type="ECO:0000256" key="2">
    <source>
        <dbReference type="ARBA" id="ARBA00006824"/>
    </source>
</evidence>
<organism evidence="8">
    <name type="scientific">Haptolina brevifila</name>
    <dbReference type="NCBI Taxonomy" id="156173"/>
    <lineage>
        <taxon>Eukaryota</taxon>
        <taxon>Haptista</taxon>
        <taxon>Haptophyta</taxon>
        <taxon>Prymnesiophyceae</taxon>
        <taxon>Prymnesiales</taxon>
        <taxon>Prymnesiaceae</taxon>
        <taxon>Haptolina</taxon>
    </lineage>
</organism>
<feature type="signal peptide" evidence="7">
    <location>
        <begin position="1"/>
        <end position="16"/>
    </location>
</feature>